<feature type="transmembrane region" description="Helical" evidence="2">
    <location>
        <begin position="87"/>
        <end position="105"/>
    </location>
</feature>
<keyword evidence="2" id="KW-0472">Membrane</keyword>
<gene>
    <name evidence="4" type="ORF">GCM10009740_20400</name>
</gene>
<evidence type="ECO:0000256" key="2">
    <source>
        <dbReference type="SAM" id="Phobius"/>
    </source>
</evidence>
<evidence type="ECO:0000256" key="1">
    <source>
        <dbReference type="SAM" id="MobiDB-lite"/>
    </source>
</evidence>
<evidence type="ECO:0000313" key="4">
    <source>
        <dbReference type="EMBL" id="GAA2030643.1"/>
    </source>
</evidence>
<feature type="transmembrane region" description="Helical" evidence="2">
    <location>
        <begin position="40"/>
        <end position="67"/>
    </location>
</feature>
<dbReference type="RefSeq" id="WP_343990900.1">
    <property type="nucleotide sequence ID" value="NZ_BAAANB010000021.1"/>
</dbReference>
<feature type="domain" description="DUF6286" evidence="3">
    <location>
        <begin position="98"/>
        <end position="193"/>
    </location>
</feature>
<protein>
    <recommendedName>
        <fullName evidence="3">DUF6286 domain-containing protein</fullName>
    </recommendedName>
</protein>
<feature type="compositionally biased region" description="Pro residues" evidence="1">
    <location>
        <begin position="17"/>
        <end position="30"/>
    </location>
</feature>
<dbReference type="EMBL" id="BAAANB010000021">
    <property type="protein sequence ID" value="GAA2030643.1"/>
    <property type="molecule type" value="Genomic_DNA"/>
</dbReference>
<organism evidence="4 5">
    <name type="scientific">Terrabacter terrae</name>
    <dbReference type="NCBI Taxonomy" id="318434"/>
    <lineage>
        <taxon>Bacteria</taxon>
        <taxon>Bacillati</taxon>
        <taxon>Actinomycetota</taxon>
        <taxon>Actinomycetes</taxon>
        <taxon>Micrococcales</taxon>
        <taxon>Intrasporangiaceae</taxon>
        <taxon>Terrabacter</taxon>
    </lineage>
</organism>
<dbReference type="Proteomes" id="UP001501285">
    <property type="component" value="Unassembled WGS sequence"/>
</dbReference>
<feature type="region of interest" description="Disordered" evidence="1">
    <location>
        <begin position="1"/>
        <end position="33"/>
    </location>
</feature>
<keyword evidence="2" id="KW-0812">Transmembrane</keyword>
<name>A0ABN2U6F6_9MICO</name>
<keyword evidence="2" id="KW-1133">Transmembrane helix</keyword>
<dbReference type="InterPro" id="IPR046253">
    <property type="entry name" value="DUF6286"/>
</dbReference>
<dbReference type="Pfam" id="PF19803">
    <property type="entry name" value="DUF6286"/>
    <property type="match status" value="1"/>
</dbReference>
<comment type="caution">
    <text evidence="4">The sequence shown here is derived from an EMBL/GenBank/DDBJ whole genome shotgun (WGS) entry which is preliminary data.</text>
</comment>
<keyword evidence="5" id="KW-1185">Reference proteome</keyword>
<evidence type="ECO:0000259" key="3">
    <source>
        <dbReference type="Pfam" id="PF19803"/>
    </source>
</evidence>
<evidence type="ECO:0000313" key="5">
    <source>
        <dbReference type="Proteomes" id="UP001501285"/>
    </source>
</evidence>
<accession>A0ABN2U6F6</accession>
<proteinExistence type="predicted"/>
<reference evidence="4 5" key="1">
    <citation type="journal article" date="2019" name="Int. J. Syst. Evol. Microbiol.">
        <title>The Global Catalogue of Microorganisms (GCM) 10K type strain sequencing project: providing services to taxonomists for standard genome sequencing and annotation.</title>
        <authorList>
            <consortium name="The Broad Institute Genomics Platform"/>
            <consortium name="The Broad Institute Genome Sequencing Center for Infectious Disease"/>
            <person name="Wu L."/>
            <person name="Ma J."/>
        </authorList>
    </citation>
    <scope>NUCLEOTIDE SEQUENCE [LARGE SCALE GENOMIC DNA]</scope>
    <source>
        <strain evidence="4 5">JCM 14283</strain>
    </source>
</reference>
<sequence length="199" mass="20796">MSQTHLDQGHSPATSPAMPPASTPAMPPAKTPRRTVSTGALGILLAALLTAIGVLAVRDALLYARLISGKPLLHQLATVVQGVRPEVWTVVVGALLGLLGLALLVKALLRSGPKVAAVTAGTGVFLRPRDVTRLVETAAEGVDGVLGVRASATPRRVAVTIRSTGDADVPQRVRDAVTQRLEPLASQPTVRVTTERRQR</sequence>